<dbReference type="RefSeq" id="WP_057870826.1">
    <property type="nucleotide sequence ID" value="NZ_AZGB01000005.1"/>
</dbReference>
<feature type="domain" description="TRNA-binding" evidence="4">
    <location>
        <begin position="91"/>
        <end position="203"/>
    </location>
</feature>
<reference evidence="5 6" key="1">
    <citation type="journal article" date="2015" name="Genome Announc.">
        <title>Expanding the biotechnology potential of lactobacilli through comparative genomics of 213 strains and associated genera.</title>
        <authorList>
            <person name="Sun Z."/>
            <person name="Harris H.M."/>
            <person name="McCann A."/>
            <person name="Guo C."/>
            <person name="Argimon S."/>
            <person name="Zhang W."/>
            <person name="Yang X."/>
            <person name="Jeffery I.B."/>
            <person name="Cooney J.C."/>
            <person name="Kagawa T.F."/>
            <person name="Liu W."/>
            <person name="Song Y."/>
            <person name="Salvetti E."/>
            <person name="Wrobel A."/>
            <person name="Rasinkangas P."/>
            <person name="Parkhill J."/>
            <person name="Rea M.C."/>
            <person name="O'Sullivan O."/>
            <person name="Ritari J."/>
            <person name="Douillard F.P."/>
            <person name="Paul Ross R."/>
            <person name="Yang R."/>
            <person name="Briner A.E."/>
            <person name="Felis G.E."/>
            <person name="de Vos W.M."/>
            <person name="Barrangou R."/>
            <person name="Klaenhammer T.R."/>
            <person name="Caufield P.W."/>
            <person name="Cui Y."/>
            <person name="Zhang H."/>
            <person name="O'Toole P.W."/>
        </authorList>
    </citation>
    <scope>NUCLEOTIDE SEQUENCE [LARGE SCALE GENOMIC DNA]</scope>
    <source>
        <strain evidence="5 6">DSM 18630</strain>
    </source>
</reference>
<accession>A0A0R1VUR4</accession>
<evidence type="ECO:0000313" key="5">
    <source>
        <dbReference type="EMBL" id="KRM07579.1"/>
    </source>
</evidence>
<dbReference type="AlphaFoldDB" id="A0A0R1VUR4"/>
<dbReference type="InterPro" id="IPR033714">
    <property type="entry name" value="tRNA_bind_bactPheRS"/>
</dbReference>
<dbReference type="Gene3D" id="3.30.1940.10">
    <property type="entry name" value="YtpR-like"/>
    <property type="match status" value="1"/>
</dbReference>
<dbReference type="NCBIfam" id="NF045760">
    <property type="entry name" value="YtpR"/>
    <property type="match status" value="1"/>
</dbReference>
<evidence type="ECO:0000259" key="4">
    <source>
        <dbReference type="PROSITE" id="PS50886"/>
    </source>
</evidence>
<evidence type="ECO:0000256" key="1">
    <source>
        <dbReference type="ARBA" id="ARBA00022555"/>
    </source>
</evidence>
<sequence length="211" mass="22823">MLITCYNPTELGDILLVVLAADVSEQKISQKNNIIQFSDSVSGQPIGYNILHASELLPNLTGNGRIQLNNEQLQCLNAALQQAGFNTEVKFDQRPRFVVGLIEKLEDHPNSNHLHVAQVQVEDQHKLQIVCGAPNVAAGQIVVVAEPGAMMPNGEIIWPGELRGVASAGMICSARELGLPNAPQKRGILVLPADEYQPGTPFDLAKHQAVK</sequence>
<dbReference type="STRING" id="1423750.FC89_GL000017"/>
<dbReference type="OrthoDB" id="9805455at2"/>
<dbReference type="Pfam" id="PF01588">
    <property type="entry name" value="tRNA_bind"/>
    <property type="match status" value="1"/>
</dbReference>
<keyword evidence="5" id="KW-0436">Ligase</keyword>
<dbReference type="Proteomes" id="UP000051451">
    <property type="component" value="Unassembled WGS sequence"/>
</dbReference>
<dbReference type="Pfam" id="PF14794">
    <property type="entry name" value="DUF4479"/>
    <property type="match status" value="1"/>
</dbReference>
<dbReference type="PROSITE" id="PS50886">
    <property type="entry name" value="TRBD"/>
    <property type="match status" value="1"/>
</dbReference>
<gene>
    <name evidence="5" type="ORF">FC89_GL000017</name>
</gene>
<evidence type="ECO:0000313" key="6">
    <source>
        <dbReference type="Proteomes" id="UP000051451"/>
    </source>
</evidence>
<protein>
    <submittedName>
        <fullName evidence="5">Phenylalanine--tRNA ligase beta subunit</fullName>
    </submittedName>
</protein>
<name>A0A0R1VUR4_9LACO</name>
<dbReference type="InterPro" id="IPR002547">
    <property type="entry name" value="tRNA-bd_dom"/>
</dbReference>
<dbReference type="InterPro" id="IPR037154">
    <property type="entry name" value="YtpR-like_sf"/>
</dbReference>
<dbReference type="GO" id="GO:0016874">
    <property type="term" value="F:ligase activity"/>
    <property type="evidence" value="ECO:0007669"/>
    <property type="project" value="UniProtKB-KW"/>
</dbReference>
<keyword evidence="2 3" id="KW-0694">RNA-binding</keyword>
<dbReference type="GO" id="GO:0000049">
    <property type="term" value="F:tRNA binding"/>
    <property type="evidence" value="ECO:0007669"/>
    <property type="project" value="UniProtKB-UniRule"/>
</dbReference>
<proteinExistence type="predicted"/>
<keyword evidence="1 3" id="KW-0820">tRNA-binding</keyword>
<comment type="caution">
    <text evidence="5">The sequence shown here is derived from an EMBL/GenBank/DDBJ whole genome shotgun (WGS) entry which is preliminary data.</text>
</comment>
<keyword evidence="6" id="KW-1185">Reference proteome</keyword>
<dbReference type="CDD" id="cd02796">
    <property type="entry name" value="tRNA_bind_bactPheRS"/>
    <property type="match status" value="1"/>
</dbReference>
<dbReference type="SUPFAM" id="SSF50249">
    <property type="entry name" value="Nucleic acid-binding proteins"/>
    <property type="match status" value="1"/>
</dbReference>
<evidence type="ECO:0000256" key="2">
    <source>
        <dbReference type="ARBA" id="ARBA00022884"/>
    </source>
</evidence>
<dbReference type="PATRIC" id="fig|1423750.3.peg.17"/>
<organism evidence="5 6">
    <name type="scientific">Liquorilactobacillus ghanensis DSM 18630</name>
    <dbReference type="NCBI Taxonomy" id="1423750"/>
    <lineage>
        <taxon>Bacteria</taxon>
        <taxon>Bacillati</taxon>
        <taxon>Bacillota</taxon>
        <taxon>Bacilli</taxon>
        <taxon>Lactobacillales</taxon>
        <taxon>Lactobacillaceae</taxon>
        <taxon>Liquorilactobacillus</taxon>
    </lineage>
</organism>
<dbReference type="Gene3D" id="2.40.50.140">
    <property type="entry name" value="Nucleic acid-binding proteins"/>
    <property type="match status" value="1"/>
</dbReference>
<dbReference type="InterPro" id="IPR027855">
    <property type="entry name" value="DUF4479"/>
</dbReference>
<dbReference type="InterPro" id="IPR012340">
    <property type="entry name" value="NA-bd_OB-fold"/>
</dbReference>
<dbReference type="GeneID" id="98318084"/>
<evidence type="ECO:0000256" key="3">
    <source>
        <dbReference type="PROSITE-ProRule" id="PRU00209"/>
    </source>
</evidence>
<dbReference type="EMBL" id="AZGB01000005">
    <property type="protein sequence ID" value="KRM07579.1"/>
    <property type="molecule type" value="Genomic_DNA"/>
</dbReference>